<name>A0A0P0XML9_ORYSJ</name>
<dbReference type="SMART" id="SM00220">
    <property type="entry name" value="S_TKc"/>
    <property type="match status" value="1"/>
</dbReference>
<comment type="similarity">
    <text evidence="2">In the N-terminal section; belongs to the leguminous lectin family.</text>
</comment>
<dbReference type="FunFam" id="3.30.200.20:FF:000394">
    <property type="entry name" value="Leucine-rich repeat receptor-like protein kinase"/>
    <property type="match status" value="1"/>
</dbReference>
<evidence type="ECO:0000256" key="2">
    <source>
        <dbReference type="ARBA" id="ARBA00008536"/>
    </source>
</evidence>
<evidence type="ECO:0000256" key="5">
    <source>
        <dbReference type="ARBA" id="ARBA00022527"/>
    </source>
</evidence>
<evidence type="ECO:0000256" key="3">
    <source>
        <dbReference type="ARBA" id="ARBA00010217"/>
    </source>
</evidence>
<evidence type="ECO:0000256" key="12">
    <source>
        <dbReference type="ARBA" id="ARBA00022989"/>
    </source>
</evidence>
<evidence type="ECO:0000313" key="19">
    <source>
        <dbReference type="EMBL" id="BAT07667.1"/>
    </source>
</evidence>
<keyword evidence="12 17" id="KW-1133">Transmembrane helix</keyword>
<reference evidence="19 20" key="3">
    <citation type="journal article" date="2013" name="Rice">
        <title>Improvement of the Oryza sativa Nipponbare reference genome using next generation sequence and optical map data.</title>
        <authorList>
            <person name="Kawahara Y."/>
            <person name="de la Bastide M."/>
            <person name="Hamilton J.P."/>
            <person name="Kanamori H."/>
            <person name="McCombie W.R."/>
            <person name="Ouyang S."/>
            <person name="Schwartz D.C."/>
            <person name="Tanaka T."/>
            <person name="Wu J."/>
            <person name="Zhou S."/>
            <person name="Childs K.L."/>
            <person name="Davidson R.M."/>
            <person name="Lin H."/>
            <person name="Quesada-Ocampo L."/>
            <person name="Vaillancourt B."/>
            <person name="Sakai H."/>
            <person name="Lee S.S."/>
            <person name="Kim J."/>
            <person name="Numa H."/>
            <person name="Itoh T."/>
            <person name="Buell C.R."/>
            <person name="Matsumoto T."/>
        </authorList>
    </citation>
    <scope>NUCLEOTIDE SEQUENCE [LARGE SCALE GENOMIC DNA]</scope>
    <source>
        <strain evidence="20">cv. Nipponbare</strain>
    </source>
</reference>
<evidence type="ECO:0000259" key="18">
    <source>
        <dbReference type="PROSITE" id="PS50011"/>
    </source>
</evidence>
<evidence type="ECO:0000313" key="20">
    <source>
        <dbReference type="Proteomes" id="UP000059680"/>
    </source>
</evidence>
<dbReference type="Gene3D" id="3.30.200.20">
    <property type="entry name" value="Phosphorylase Kinase, domain 1"/>
    <property type="match status" value="1"/>
</dbReference>
<dbReference type="InterPro" id="IPR000719">
    <property type="entry name" value="Prot_kinase_dom"/>
</dbReference>
<dbReference type="Proteomes" id="UP000059680">
    <property type="component" value="Chromosome 9"/>
</dbReference>
<dbReference type="Pfam" id="PF07714">
    <property type="entry name" value="PK_Tyr_Ser-Thr"/>
    <property type="match status" value="1"/>
</dbReference>
<reference evidence="20" key="1">
    <citation type="journal article" date="2005" name="Nature">
        <title>The map-based sequence of the rice genome.</title>
        <authorList>
            <consortium name="International rice genome sequencing project (IRGSP)"/>
            <person name="Matsumoto T."/>
            <person name="Wu J."/>
            <person name="Kanamori H."/>
            <person name="Katayose Y."/>
            <person name="Fujisawa M."/>
            <person name="Namiki N."/>
            <person name="Mizuno H."/>
            <person name="Yamamoto K."/>
            <person name="Antonio B.A."/>
            <person name="Baba T."/>
            <person name="Sakata K."/>
            <person name="Nagamura Y."/>
            <person name="Aoki H."/>
            <person name="Arikawa K."/>
            <person name="Arita K."/>
            <person name="Bito T."/>
            <person name="Chiden Y."/>
            <person name="Fujitsuka N."/>
            <person name="Fukunaka R."/>
            <person name="Hamada M."/>
            <person name="Harada C."/>
            <person name="Hayashi A."/>
            <person name="Hijishita S."/>
            <person name="Honda M."/>
            <person name="Hosokawa S."/>
            <person name="Ichikawa Y."/>
            <person name="Idonuma A."/>
            <person name="Iijima M."/>
            <person name="Ikeda M."/>
            <person name="Ikeno M."/>
            <person name="Ito K."/>
            <person name="Ito S."/>
            <person name="Ito T."/>
            <person name="Ito Y."/>
            <person name="Ito Y."/>
            <person name="Iwabuchi A."/>
            <person name="Kamiya K."/>
            <person name="Karasawa W."/>
            <person name="Kurita K."/>
            <person name="Katagiri S."/>
            <person name="Kikuta A."/>
            <person name="Kobayashi H."/>
            <person name="Kobayashi N."/>
            <person name="Machita K."/>
            <person name="Maehara T."/>
            <person name="Masukawa M."/>
            <person name="Mizubayashi T."/>
            <person name="Mukai Y."/>
            <person name="Nagasaki H."/>
            <person name="Nagata Y."/>
            <person name="Naito S."/>
            <person name="Nakashima M."/>
            <person name="Nakama Y."/>
            <person name="Nakamichi Y."/>
            <person name="Nakamura M."/>
            <person name="Meguro A."/>
            <person name="Negishi M."/>
            <person name="Ohta I."/>
            <person name="Ohta T."/>
            <person name="Okamoto M."/>
            <person name="Ono N."/>
            <person name="Saji S."/>
            <person name="Sakaguchi M."/>
            <person name="Sakai K."/>
            <person name="Shibata M."/>
            <person name="Shimokawa T."/>
            <person name="Song J."/>
            <person name="Takazaki Y."/>
            <person name="Terasawa K."/>
            <person name="Tsugane M."/>
            <person name="Tsuji K."/>
            <person name="Ueda S."/>
            <person name="Waki K."/>
            <person name="Yamagata H."/>
            <person name="Yamamoto M."/>
            <person name="Yamamoto S."/>
            <person name="Yamane H."/>
            <person name="Yoshiki S."/>
            <person name="Yoshihara R."/>
            <person name="Yukawa K."/>
            <person name="Zhong H."/>
            <person name="Yano M."/>
            <person name="Yuan Q."/>
            <person name="Ouyang S."/>
            <person name="Liu J."/>
            <person name="Jones K.M."/>
            <person name="Gansberger K."/>
            <person name="Moffat K."/>
            <person name="Hill J."/>
            <person name="Bera J."/>
            <person name="Fadrosh D."/>
            <person name="Jin S."/>
            <person name="Johri S."/>
            <person name="Kim M."/>
            <person name="Overton L."/>
            <person name="Reardon M."/>
            <person name="Tsitrin T."/>
            <person name="Vuong H."/>
            <person name="Weaver B."/>
            <person name="Ciecko A."/>
            <person name="Tallon L."/>
            <person name="Jackson J."/>
            <person name="Pai G."/>
            <person name="Aken S.V."/>
            <person name="Utterback T."/>
            <person name="Reidmuller S."/>
            <person name="Feldblyum T."/>
            <person name="Hsiao J."/>
            <person name="Zismann V."/>
            <person name="Iobst S."/>
            <person name="de Vazeille A.R."/>
            <person name="Buell C.R."/>
            <person name="Ying K."/>
            <person name="Li Y."/>
            <person name="Lu T."/>
            <person name="Huang Y."/>
            <person name="Zhao Q."/>
            <person name="Feng Q."/>
            <person name="Zhang L."/>
            <person name="Zhu J."/>
            <person name="Weng Q."/>
            <person name="Mu J."/>
            <person name="Lu Y."/>
            <person name="Fan D."/>
            <person name="Liu Y."/>
            <person name="Guan J."/>
            <person name="Zhang Y."/>
            <person name="Yu S."/>
            <person name="Liu X."/>
            <person name="Zhang Y."/>
            <person name="Hong G."/>
            <person name="Han B."/>
            <person name="Choisne N."/>
            <person name="Demange N."/>
            <person name="Orjeda G."/>
            <person name="Samain S."/>
            <person name="Cattolico L."/>
            <person name="Pelletier E."/>
            <person name="Couloux A."/>
            <person name="Segurens B."/>
            <person name="Wincker P."/>
            <person name="D'Hont A."/>
            <person name="Scarpelli C."/>
            <person name="Weissenbach J."/>
            <person name="Salanoubat M."/>
            <person name="Quetier F."/>
            <person name="Yu Y."/>
            <person name="Kim H.R."/>
            <person name="Rambo T."/>
            <person name="Currie J."/>
            <person name="Collura K."/>
            <person name="Luo M."/>
            <person name="Yang T."/>
            <person name="Ammiraju J.S.S."/>
            <person name="Engler F."/>
            <person name="Soderlund C."/>
            <person name="Wing R.A."/>
            <person name="Palmer L.E."/>
            <person name="de la Bastide M."/>
            <person name="Spiegel L."/>
            <person name="Nascimento L."/>
            <person name="Zutavern T."/>
            <person name="O'Shaughnessy A."/>
            <person name="Dike S."/>
            <person name="Dedhia N."/>
            <person name="Preston R."/>
            <person name="Balija V."/>
            <person name="McCombie W.R."/>
            <person name="Chow T."/>
            <person name="Chen H."/>
            <person name="Chung M."/>
            <person name="Chen C."/>
            <person name="Shaw J."/>
            <person name="Wu H."/>
            <person name="Hsiao K."/>
            <person name="Chao Y."/>
            <person name="Chu M."/>
            <person name="Cheng C."/>
            <person name="Hour A."/>
            <person name="Lee P."/>
            <person name="Lin S."/>
            <person name="Lin Y."/>
            <person name="Liou J."/>
            <person name="Liu S."/>
            <person name="Hsing Y."/>
            <person name="Raghuvanshi S."/>
            <person name="Mohanty A."/>
            <person name="Bharti A.K."/>
            <person name="Gaur A."/>
            <person name="Gupta V."/>
            <person name="Kumar D."/>
            <person name="Ravi V."/>
            <person name="Vij S."/>
            <person name="Kapur A."/>
            <person name="Khurana P."/>
            <person name="Khurana P."/>
            <person name="Khurana J.P."/>
            <person name="Tyagi A.K."/>
            <person name="Gaikwad K."/>
            <person name="Singh A."/>
            <person name="Dalal V."/>
            <person name="Srivastava S."/>
            <person name="Dixit A."/>
            <person name="Pal A.K."/>
            <person name="Ghazi I.A."/>
            <person name="Yadav M."/>
            <person name="Pandit A."/>
            <person name="Bhargava A."/>
            <person name="Sureshbabu K."/>
            <person name="Batra K."/>
            <person name="Sharma T.R."/>
            <person name="Mohapatra T."/>
            <person name="Singh N.K."/>
            <person name="Messing J."/>
            <person name="Nelson A.B."/>
            <person name="Fuks G."/>
            <person name="Kavchok S."/>
            <person name="Keizer G."/>
            <person name="Linton E."/>
            <person name="Llaca V."/>
            <person name="Song R."/>
            <person name="Tanyolac B."/>
            <person name="Young S."/>
            <person name="Ho-Il K."/>
            <person name="Hahn J.H."/>
            <person name="Sangsakoo G."/>
            <person name="Vanavichit A."/>
            <person name="de Mattos Luiz.A.T."/>
            <person name="Zimmer P.D."/>
            <person name="Malone G."/>
            <person name="Dellagostin O."/>
            <person name="de Oliveira A.C."/>
            <person name="Bevan M."/>
            <person name="Bancroft I."/>
            <person name="Minx P."/>
            <person name="Cordum H."/>
            <person name="Wilson R."/>
            <person name="Cheng Z."/>
            <person name="Jin W."/>
            <person name="Jiang J."/>
            <person name="Leong S.A."/>
            <person name="Iwama H."/>
            <person name="Gojobori T."/>
            <person name="Itoh T."/>
            <person name="Niimura Y."/>
            <person name="Fujii Y."/>
            <person name="Habara T."/>
            <person name="Sakai H."/>
            <person name="Sato Y."/>
            <person name="Wilson G."/>
            <person name="Kumar K."/>
            <person name="McCouch S."/>
            <person name="Juretic N."/>
            <person name="Hoen D."/>
            <person name="Wright S."/>
            <person name="Bruskiewich R."/>
            <person name="Bureau T."/>
            <person name="Miyao A."/>
            <person name="Hirochika H."/>
            <person name="Nishikawa T."/>
            <person name="Kadowaki K."/>
            <person name="Sugiura M."/>
            <person name="Burr B."/>
            <person name="Sasaki T."/>
        </authorList>
    </citation>
    <scope>NUCLEOTIDE SEQUENCE [LARGE SCALE GENOMIC DNA]</scope>
    <source>
        <strain evidence="20">cv. Nipponbare</strain>
    </source>
</reference>
<dbReference type="Gene3D" id="3.80.10.10">
    <property type="entry name" value="Ribonuclease Inhibitor"/>
    <property type="match status" value="1"/>
</dbReference>
<dbReference type="PROSITE" id="PS00108">
    <property type="entry name" value="PROTEIN_KINASE_ST"/>
    <property type="match status" value="1"/>
</dbReference>
<feature type="non-terminal residue" evidence="19">
    <location>
        <position position="859"/>
    </location>
</feature>
<organism evidence="19 20">
    <name type="scientific">Oryza sativa subsp. japonica</name>
    <name type="common">Rice</name>
    <dbReference type="NCBI Taxonomy" id="39947"/>
    <lineage>
        <taxon>Eukaryota</taxon>
        <taxon>Viridiplantae</taxon>
        <taxon>Streptophyta</taxon>
        <taxon>Embryophyta</taxon>
        <taxon>Tracheophyta</taxon>
        <taxon>Spermatophyta</taxon>
        <taxon>Magnoliopsida</taxon>
        <taxon>Liliopsida</taxon>
        <taxon>Poales</taxon>
        <taxon>Poaceae</taxon>
        <taxon>BOP clade</taxon>
        <taxon>Oryzoideae</taxon>
        <taxon>Oryzeae</taxon>
        <taxon>Oryzinae</taxon>
        <taxon>Oryza</taxon>
        <taxon>Oryza sativa</taxon>
    </lineage>
</organism>
<dbReference type="InterPro" id="IPR024788">
    <property type="entry name" value="Malectin-like_Carb-bd_dom"/>
</dbReference>
<evidence type="ECO:0000256" key="17">
    <source>
        <dbReference type="SAM" id="Phobius"/>
    </source>
</evidence>
<dbReference type="GO" id="GO:0005524">
    <property type="term" value="F:ATP binding"/>
    <property type="evidence" value="ECO:0007669"/>
    <property type="project" value="UniProtKB-UniRule"/>
</dbReference>
<dbReference type="GO" id="GO:0005886">
    <property type="term" value="C:plasma membrane"/>
    <property type="evidence" value="ECO:0007669"/>
    <property type="project" value="UniProtKB-SubCell"/>
</dbReference>
<dbReference type="AlphaFoldDB" id="A0A0P0XML9"/>
<keyword evidence="13 17" id="KW-0472">Membrane</keyword>
<keyword evidence="5" id="KW-0723">Serine/threonine-protein kinase</keyword>
<dbReference type="InterPro" id="IPR011009">
    <property type="entry name" value="Kinase-like_dom_sf"/>
</dbReference>
<dbReference type="PANTHER" id="PTHR45631:SF6">
    <property type="entry name" value="OS09G0352000 PROTEIN"/>
    <property type="match status" value="1"/>
</dbReference>
<dbReference type="GO" id="GO:0002229">
    <property type="term" value="P:defense response to oomycetes"/>
    <property type="evidence" value="ECO:0007669"/>
    <property type="project" value="UniProtKB-ARBA"/>
</dbReference>
<keyword evidence="4" id="KW-1003">Cell membrane</keyword>
<comment type="subcellular location">
    <subcellularLocation>
        <location evidence="1">Cell membrane</location>
        <topology evidence="1">Single-pass type I membrane protein</topology>
    </subcellularLocation>
</comment>
<dbReference type="eggNOG" id="ENOG502QQCZ">
    <property type="taxonomic scope" value="Eukaryota"/>
</dbReference>
<dbReference type="SMR" id="A0A0P0XML9"/>
<dbReference type="Gramene" id="Os09t0356000-00">
    <property type="protein sequence ID" value="Os09t0356000-00"/>
    <property type="gene ID" value="Os09g0356000"/>
</dbReference>
<evidence type="ECO:0000256" key="7">
    <source>
        <dbReference type="ARBA" id="ARBA00022692"/>
    </source>
</evidence>
<dbReference type="Pfam" id="PF12819">
    <property type="entry name" value="Malectin_like"/>
    <property type="match status" value="1"/>
</dbReference>
<keyword evidence="10" id="KW-0418">Kinase</keyword>
<dbReference type="InterPro" id="IPR017441">
    <property type="entry name" value="Protein_kinase_ATP_BS"/>
</dbReference>
<keyword evidence="6" id="KW-0808">Transferase</keyword>
<dbReference type="GO" id="GO:0004674">
    <property type="term" value="F:protein serine/threonine kinase activity"/>
    <property type="evidence" value="ECO:0007669"/>
    <property type="project" value="UniProtKB-KW"/>
</dbReference>
<dbReference type="InterPro" id="IPR001245">
    <property type="entry name" value="Ser-Thr/Tyr_kinase_cat_dom"/>
</dbReference>
<dbReference type="STRING" id="39947.A0A0P0XML9"/>
<dbReference type="SUPFAM" id="SSF52058">
    <property type="entry name" value="L domain-like"/>
    <property type="match status" value="1"/>
</dbReference>
<feature type="domain" description="Protein kinase" evidence="18">
    <location>
        <begin position="555"/>
        <end position="859"/>
    </location>
</feature>
<proteinExistence type="inferred from homology"/>
<reference evidence="19 20" key="2">
    <citation type="journal article" date="2013" name="Plant Cell Physiol.">
        <title>Rice Annotation Project Database (RAP-DB): an integrative and interactive database for rice genomics.</title>
        <authorList>
            <person name="Sakai H."/>
            <person name="Lee S.S."/>
            <person name="Tanaka T."/>
            <person name="Numa H."/>
            <person name="Kim J."/>
            <person name="Kawahara Y."/>
            <person name="Wakimoto H."/>
            <person name="Yang C.C."/>
            <person name="Iwamoto M."/>
            <person name="Abe T."/>
            <person name="Yamada Y."/>
            <person name="Muto A."/>
            <person name="Inokuchi H."/>
            <person name="Ikemura T."/>
            <person name="Matsumoto T."/>
            <person name="Sasaki T."/>
            <person name="Itoh T."/>
        </authorList>
    </citation>
    <scope>NUCLEOTIDE SEQUENCE [LARGE SCALE GENOMIC DNA]</scope>
    <source>
        <strain evidence="20">cv. Nipponbare</strain>
    </source>
</reference>
<evidence type="ECO:0000256" key="8">
    <source>
        <dbReference type="ARBA" id="ARBA00022729"/>
    </source>
</evidence>
<evidence type="ECO:0000256" key="4">
    <source>
        <dbReference type="ARBA" id="ARBA00022475"/>
    </source>
</evidence>
<keyword evidence="15" id="KW-0325">Glycoprotein</keyword>
<dbReference type="PANTHER" id="PTHR45631">
    <property type="entry name" value="OS07G0107800 PROTEIN-RELATED"/>
    <property type="match status" value="1"/>
</dbReference>
<dbReference type="InParanoid" id="A0A0P0XML9"/>
<dbReference type="OMA" id="MCNKTIG"/>
<dbReference type="PROSITE" id="PS00107">
    <property type="entry name" value="PROTEIN_KINASE_ATP"/>
    <property type="match status" value="1"/>
</dbReference>
<evidence type="ECO:0000256" key="11">
    <source>
        <dbReference type="ARBA" id="ARBA00022840"/>
    </source>
</evidence>
<sequence>YERVVSYFLNLRRVTYLAGYLSIDCGLEANSSYQDDNRILYVPDGPYVDGGENHKVAAEYASSFQRPDQTLRSFPSGVRNCYTLPTAAGSKYLVRLVFVYGNYDGKNISSSSSSAAAAALRFDLYLGLSRWTTVQGGTGSGGEVHEAVFVAWASWAPVCLVNTGSGTPFVSTVELRPLVDSLYPAVMANQSLAMLRRRNMAANNFIRYPDDPYDRYWWPMNADPAWANLSTTSTIKTGSTFAVPSSVLQTAVTPSGNSTVLNVISWQDTTAKEYVVYLHFADFQSSKLREFDAYPDANQVVYNYTPHYLLSSSVYTPLFRAIAGEYNITLAATANSALPPMLNAFEIYFLITYDGTTTFSKDFDTIMAIKLEYGVKKNWMGDPCFPPEFAWDGIKCRNTSGNIMRIISIDLSNSNLFGVISNNFTLLTALEKLNLSGNQLNGPIPDSLCKNNAGQFVFSYGSDGNMCNKTIGSSPSRNRTGILAISVVVPVLVVALLVLAYMIWRVKRKPNIPTYVPPQVPDIKTSPERKTNPFDPLQITESRQFTYEELKKFTNNFQQFIGRGGFGNVYYGCLENKTEVAVKMLSEFSENGLDQFLAEVQSLTKVHHKNLVSLVGYCWEKDHLALAYEYMARGNLCDHLRGKFGVGDTFNWVTRVRVVLDAAQGLEYLHKGCNLPIIHGDVKTNNVLLGENLKAKIADFGLSKTYISETQTHISTSNAAGTMGYIDPEYYHTGRLTESSDVYSFGVVLLEVATGEPPILPGSGHIIQRVKQKVASGNISLVADARLKDLYDISSMWKVVDTAMLCISEVATQRPTMSTVVLQLKESLALEEARDSRDITTSSVSDAMDVLSKFGPSAR</sequence>
<dbReference type="SUPFAM" id="SSF56112">
    <property type="entry name" value="Protein kinase-like (PK-like)"/>
    <property type="match status" value="1"/>
</dbReference>
<keyword evidence="20" id="KW-1185">Reference proteome</keyword>
<protein>
    <submittedName>
        <fullName evidence="19">Os09g0356000 protein</fullName>
    </submittedName>
</protein>
<keyword evidence="8" id="KW-0732">Signal</keyword>
<dbReference type="FunFam" id="1.10.510.10:FF:000240">
    <property type="entry name" value="Lectin-domain containing receptor kinase A4.3"/>
    <property type="match status" value="1"/>
</dbReference>
<keyword evidence="9 16" id="KW-0547">Nucleotide-binding</keyword>
<keyword evidence="11 16" id="KW-0067">ATP-binding</keyword>
<dbReference type="InterPro" id="IPR008271">
    <property type="entry name" value="Ser/Thr_kinase_AS"/>
</dbReference>
<evidence type="ECO:0000256" key="13">
    <source>
        <dbReference type="ARBA" id="ARBA00023136"/>
    </source>
</evidence>
<dbReference type="PROSITE" id="PS50011">
    <property type="entry name" value="PROTEIN_KINASE_DOM"/>
    <property type="match status" value="1"/>
</dbReference>
<evidence type="ECO:0000256" key="9">
    <source>
        <dbReference type="ARBA" id="ARBA00022741"/>
    </source>
</evidence>
<evidence type="ECO:0000256" key="6">
    <source>
        <dbReference type="ARBA" id="ARBA00022679"/>
    </source>
</evidence>
<evidence type="ECO:0000256" key="1">
    <source>
        <dbReference type="ARBA" id="ARBA00004251"/>
    </source>
</evidence>
<keyword evidence="7 17" id="KW-0812">Transmembrane</keyword>
<dbReference type="InterPro" id="IPR032675">
    <property type="entry name" value="LRR_dom_sf"/>
</dbReference>
<feature type="binding site" evidence="16">
    <location>
        <position position="583"/>
    </location>
    <ligand>
        <name>ATP</name>
        <dbReference type="ChEBI" id="CHEBI:30616"/>
    </ligand>
</feature>
<feature type="transmembrane region" description="Helical" evidence="17">
    <location>
        <begin position="482"/>
        <end position="504"/>
    </location>
</feature>
<gene>
    <name evidence="19" type="ordered locus">Os09g0356000</name>
    <name evidence="19" type="ORF">OSNPB_090356000</name>
</gene>
<evidence type="ECO:0000256" key="10">
    <source>
        <dbReference type="ARBA" id="ARBA00022777"/>
    </source>
</evidence>
<evidence type="ECO:0000256" key="14">
    <source>
        <dbReference type="ARBA" id="ARBA00023170"/>
    </source>
</evidence>
<evidence type="ECO:0000256" key="16">
    <source>
        <dbReference type="PROSITE-ProRule" id="PRU10141"/>
    </source>
</evidence>
<comment type="similarity">
    <text evidence="3">In the C-terminal section; belongs to the protein kinase superfamily. Ser/Thr protein kinase family.</text>
</comment>
<accession>A0A0P0XML9</accession>
<evidence type="ECO:0000256" key="15">
    <source>
        <dbReference type="ARBA" id="ARBA00023180"/>
    </source>
</evidence>
<dbReference type="PaxDb" id="39947-A0A0P0XML9"/>
<keyword evidence="14" id="KW-0675">Receptor</keyword>
<dbReference type="EMBL" id="AP014965">
    <property type="protein sequence ID" value="BAT07667.1"/>
    <property type="molecule type" value="Genomic_DNA"/>
</dbReference>
<dbReference type="Gene3D" id="1.10.510.10">
    <property type="entry name" value="Transferase(Phosphotransferase) domain 1"/>
    <property type="match status" value="1"/>
</dbReference>